<reference evidence="6" key="1">
    <citation type="submission" date="2016-04" db="EMBL/GenBank/DDBJ databases">
        <authorList>
            <person name="Evans L.H."/>
            <person name="Alamgir A."/>
            <person name="Owens N."/>
            <person name="Weber N.D."/>
            <person name="Virtaneva K."/>
            <person name="Barbian K."/>
            <person name="Babar A."/>
            <person name="Rosenke K."/>
        </authorList>
    </citation>
    <scope>NUCLEOTIDE SEQUENCE</scope>
    <source>
        <strain evidence="6">92-2</strain>
    </source>
</reference>
<protein>
    <submittedName>
        <fullName evidence="6">DegT/DnrJ/EryC1/StrS aminotransferase</fullName>
    </submittedName>
</protein>
<keyword evidence="6" id="KW-0032">Aminotransferase</keyword>
<evidence type="ECO:0000256" key="3">
    <source>
        <dbReference type="PIRSR" id="PIRSR000390-1"/>
    </source>
</evidence>
<feature type="active site" description="Proton acceptor" evidence="3">
    <location>
        <position position="185"/>
    </location>
</feature>
<dbReference type="Gene3D" id="3.40.640.10">
    <property type="entry name" value="Type I PLP-dependent aspartate aminotransferase-like (Major domain)"/>
    <property type="match status" value="1"/>
</dbReference>
<dbReference type="EMBL" id="FLUP01000002">
    <property type="protein sequence ID" value="SBW11576.1"/>
    <property type="molecule type" value="Genomic_DNA"/>
</dbReference>
<evidence type="ECO:0000256" key="2">
    <source>
        <dbReference type="ARBA" id="ARBA00037999"/>
    </source>
</evidence>
<accession>A0A212KIK9</accession>
<feature type="modified residue" description="N6-(pyridoxal phosphate)lysine" evidence="4">
    <location>
        <position position="185"/>
    </location>
</feature>
<dbReference type="PANTHER" id="PTHR30244">
    <property type="entry name" value="TRANSAMINASE"/>
    <property type="match status" value="1"/>
</dbReference>
<dbReference type="RefSeq" id="WP_227119506.1">
    <property type="nucleotide sequence ID" value="NZ_LT598928.1"/>
</dbReference>
<dbReference type="InterPro" id="IPR015421">
    <property type="entry name" value="PyrdxlP-dep_Trfase_major"/>
</dbReference>
<dbReference type="InterPro" id="IPR000653">
    <property type="entry name" value="DegT/StrS_aminotransferase"/>
</dbReference>
<evidence type="ECO:0000256" key="1">
    <source>
        <dbReference type="ARBA" id="ARBA00022898"/>
    </source>
</evidence>
<dbReference type="PIRSF" id="PIRSF000390">
    <property type="entry name" value="PLP_StrS"/>
    <property type="match status" value="1"/>
</dbReference>
<keyword evidence="1 4" id="KW-0663">Pyridoxal phosphate</keyword>
<dbReference type="GO" id="GO:0008483">
    <property type="term" value="F:transaminase activity"/>
    <property type="evidence" value="ECO:0007669"/>
    <property type="project" value="UniProtKB-KW"/>
</dbReference>
<dbReference type="PANTHER" id="PTHR30244:SF9">
    <property type="entry name" value="PROTEIN RV3402C"/>
    <property type="match status" value="1"/>
</dbReference>
<evidence type="ECO:0000256" key="5">
    <source>
        <dbReference type="RuleBase" id="RU004508"/>
    </source>
</evidence>
<dbReference type="InterPro" id="IPR015424">
    <property type="entry name" value="PyrdxlP-dep_Trfase"/>
</dbReference>
<dbReference type="SUPFAM" id="SSF53383">
    <property type="entry name" value="PLP-dependent transferases"/>
    <property type="match status" value="1"/>
</dbReference>
<dbReference type="AlphaFoldDB" id="A0A212KIK9"/>
<sequence length="363" mass="40407">MNTPCYVTRPLMPTEQEYAAYVSRIFASQHLTNHGPFSQELEIRLAQFLETPRVNVCANGTIALQLGLHVLGMAGKTVITTPFTYVATLSALLWEGCNVVFADIDEETCCLDPQSVAERLTPETAGILPVHIYGNICDVDSLDALAKNHDLRVLYDAAHSFGASYNNRSLLSYGDAAACSFHATKVFNTVEGGCLVTQTDEAREAFLLMRAYGHQGNQHFRLGINAKLSELHAAMGLCILDKVRENIAERSIVSAMYDTLLPDKGLRRPALRQGLIWNHAYYPVILDDEKILERIVHTLAKDNIFPRRYFYPSLNTLPYIKNALPCPVAESVARRVLCLPLYAGLEEEIVERIAHCINHCLEG</sequence>
<evidence type="ECO:0000256" key="4">
    <source>
        <dbReference type="PIRSR" id="PIRSR000390-2"/>
    </source>
</evidence>
<gene>
    <name evidence="6" type="ORF">KM92DES2_20119</name>
</gene>
<comment type="similarity">
    <text evidence="2 5">Belongs to the DegT/DnrJ/EryC1 family.</text>
</comment>
<proteinExistence type="inferred from homology"/>
<dbReference type="Pfam" id="PF01041">
    <property type="entry name" value="DegT_DnrJ_EryC1"/>
    <property type="match status" value="1"/>
</dbReference>
<evidence type="ECO:0000313" key="6">
    <source>
        <dbReference type="EMBL" id="SBW11576.1"/>
    </source>
</evidence>
<keyword evidence="6" id="KW-0808">Transferase</keyword>
<name>A0A212KIK9_9BACT</name>
<dbReference type="GO" id="GO:0030170">
    <property type="term" value="F:pyridoxal phosphate binding"/>
    <property type="evidence" value="ECO:0007669"/>
    <property type="project" value="TreeGrafter"/>
</dbReference>
<organism evidence="6">
    <name type="scientific">uncultured Desulfovibrio sp</name>
    <dbReference type="NCBI Taxonomy" id="167968"/>
    <lineage>
        <taxon>Bacteria</taxon>
        <taxon>Pseudomonadati</taxon>
        <taxon>Thermodesulfobacteriota</taxon>
        <taxon>Desulfovibrionia</taxon>
        <taxon>Desulfovibrionales</taxon>
        <taxon>Desulfovibrionaceae</taxon>
        <taxon>Desulfovibrio</taxon>
        <taxon>environmental samples</taxon>
    </lineage>
</organism>
<dbReference type="GO" id="GO:0000271">
    <property type="term" value="P:polysaccharide biosynthetic process"/>
    <property type="evidence" value="ECO:0007669"/>
    <property type="project" value="TreeGrafter"/>
</dbReference>
<dbReference type="CDD" id="cd00616">
    <property type="entry name" value="AHBA_syn"/>
    <property type="match status" value="1"/>
</dbReference>